<organism evidence="1 2">
    <name type="scientific">Fonticella tunisiensis</name>
    <dbReference type="NCBI Taxonomy" id="1096341"/>
    <lineage>
        <taxon>Bacteria</taxon>
        <taxon>Bacillati</taxon>
        <taxon>Bacillota</taxon>
        <taxon>Clostridia</taxon>
        <taxon>Eubacteriales</taxon>
        <taxon>Clostridiaceae</taxon>
        <taxon>Fonticella</taxon>
    </lineage>
</organism>
<dbReference type="InterPro" id="IPR028985">
    <property type="entry name" value="Bacillus_phage_prot-like"/>
</dbReference>
<sequence length="118" mass="13721">MNKQDILNMKPGREFNLLISQKVLGITPDERKDDNILRDFSSDPSIIMTIINKLAERNFKYTITNINKYEHSCIFDSMKSHKRYIAHADNLIEAVCKAALLAVFGEEEYEKKIRAQEQ</sequence>
<evidence type="ECO:0008006" key="3">
    <source>
        <dbReference type="Google" id="ProtNLM"/>
    </source>
</evidence>
<protein>
    <recommendedName>
        <fullName evidence="3">Phage ABA sandwich domain-containing protein</fullName>
    </recommendedName>
</protein>
<name>A0A4R7KQG4_9CLOT</name>
<gene>
    <name evidence="1" type="ORF">EDD71_11129</name>
</gene>
<dbReference type="AlphaFoldDB" id="A0A4R7KQG4"/>
<accession>A0A4R7KQG4</accession>
<proteinExistence type="predicted"/>
<dbReference type="RefSeq" id="WP_133628197.1">
    <property type="nucleotide sequence ID" value="NZ_SOAZ01000011.1"/>
</dbReference>
<dbReference type="Proteomes" id="UP000295325">
    <property type="component" value="Unassembled WGS sequence"/>
</dbReference>
<evidence type="ECO:0000313" key="1">
    <source>
        <dbReference type="EMBL" id="TDT58394.1"/>
    </source>
</evidence>
<evidence type="ECO:0000313" key="2">
    <source>
        <dbReference type="Proteomes" id="UP000295325"/>
    </source>
</evidence>
<dbReference type="Gene3D" id="3.30.2120.10">
    <property type="entry name" value="Bacillus phage protein-like"/>
    <property type="match status" value="1"/>
</dbReference>
<dbReference type="EMBL" id="SOAZ01000011">
    <property type="protein sequence ID" value="TDT58394.1"/>
    <property type="molecule type" value="Genomic_DNA"/>
</dbReference>
<keyword evidence="2" id="KW-1185">Reference proteome</keyword>
<comment type="caution">
    <text evidence="1">The sequence shown here is derived from an EMBL/GenBank/DDBJ whole genome shotgun (WGS) entry which is preliminary data.</text>
</comment>
<reference evidence="1 2" key="1">
    <citation type="submission" date="2019-03" db="EMBL/GenBank/DDBJ databases">
        <title>Genomic Encyclopedia of Type Strains, Phase IV (KMG-IV): sequencing the most valuable type-strain genomes for metagenomic binning, comparative biology and taxonomic classification.</title>
        <authorList>
            <person name="Goeker M."/>
        </authorList>
    </citation>
    <scope>NUCLEOTIDE SEQUENCE [LARGE SCALE GENOMIC DNA]</scope>
    <source>
        <strain evidence="1 2">DSM 24455</strain>
    </source>
</reference>